<dbReference type="EMBL" id="QQBA01000003">
    <property type="protein sequence ID" value="RDI56958.1"/>
    <property type="molecule type" value="Genomic_DNA"/>
</dbReference>
<evidence type="ECO:0000313" key="6">
    <source>
        <dbReference type="Proteomes" id="UP000321392"/>
    </source>
</evidence>
<reference evidence="4" key="3">
    <citation type="submission" date="2019-07" db="EMBL/GenBank/DDBJ databases">
        <authorList>
            <person name="Whitman W."/>
            <person name="Huntemann M."/>
            <person name="Clum A."/>
            <person name="Pillay M."/>
            <person name="Palaniappan K."/>
            <person name="Varghese N."/>
            <person name="Mikhailova N."/>
            <person name="Stamatis D."/>
            <person name="Reddy T."/>
            <person name="Daum C."/>
            <person name="Shapiro N."/>
            <person name="Ivanova N."/>
            <person name="Kyrpides N."/>
            <person name="Woyke T."/>
        </authorList>
    </citation>
    <scope>NUCLEOTIDE SEQUENCE</scope>
    <source>
        <strain evidence="4">CGMCC 1.5380</strain>
    </source>
</reference>
<evidence type="ECO:0000313" key="3">
    <source>
        <dbReference type="EMBL" id="RDI56958.1"/>
    </source>
</evidence>
<organism evidence="4 6">
    <name type="scientific">Flavobacterium glaciei</name>
    <dbReference type="NCBI Taxonomy" id="386300"/>
    <lineage>
        <taxon>Bacteria</taxon>
        <taxon>Pseudomonadati</taxon>
        <taxon>Bacteroidota</taxon>
        <taxon>Flavobacteriia</taxon>
        <taxon>Flavobacteriales</taxon>
        <taxon>Flavobacteriaceae</taxon>
        <taxon>Flavobacterium</taxon>
    </lineage>
</organism>
<keyword evidence="5" id="KW-1185">Reference proteome</keyword>
<evidence type="ECO:0000313" key="5">
    <source>
        <dbReference type="Proteomes" id="UP000254518"/>
    </source>
</evidence>
<dbReference type="Gene3D" id="2.160.20.120">
    <property type="match status" value="1"/>
</dbReference>
<dbReference type="AlphaFoldDB" id="A0A562PYI6"/>
<dbReference type="InterPro" id="IPR021255">
    <property type="entry name" value="DUF2807"/>
</dbReference>
<dbReference type="Proteomes" id="UP000321392">
    <property type="component" value="Unassembled WGS sequence"/>
</dbReference>
<comment type="caution">
    <text evidence="4">The sequence shown here is derived from an EMBL/GenBank/DDBJ whole genome shotgun (WGS) entry which is preliminary data.</text>
</comment>
<dbReference type="OrthoDB" id="945689at2"/>
<protein>
    <submittedName>
        <fullName evidence="3 4">Autotransporter adhesin-like protein</fullName>
    </submittedName>
</protein>
<feature type="chain" id="PRO_5023003613" evidence="1">
    <location>
        <begin position="20"/>
        <end position="221"/>
    </location>
</feature>
<dbReference type="Proteomes" id="UP000254518">
    <property type="component" value="Unassembled WGS sequence"/>
</dbReference>
<accession>A0A562PYI6</accession>
<reference evidence="3 5" key="2">
    <citation type="submission" date="2018-07" db="EMBL/GenBank/DDBJ databases">
        <title>Genomic Encyclopedia of Type Strains, Phase IV (KMG-IV): sequencing the most valuable type-strain genomes for metagenomic binning, comparative biology and taxonomic classification.</title>
        <authorList>
            <person name="Goeker M."/>
        </authorList>
    </citation>
    <scope>NUCLEOTIDE SEQUENCE [LARGE SCALE GENOMIC DNA]</scope>
    <source>
        <strain evidence="3 5">DSM 19728</strain>
    </source>
</reference>
<evidence type="ECO:0000313" key="4">
    <source>
        <dbReference type="EMBL" id="TWI49458.1"/>
    </source>
</evidence>
<name>A0A562PYI6_9FLAO</name>
<dbReference type="Pfam" id="PF10988">
    <property type="entry name" value="DUF2807"/>
    <property type="match status" value="1"/>
</dbReference>
<feature type="signal peptide" evidence="1">
    <location>
        <begin position="1"/>
        <end position="19"/>
    </location>
</feature>
<proteinExistence type="predicted"/>
<evidence type="ECO:0000256" key="1">
    <source>
        <dbReference type="SAM" id="SignalP"/>
    </source>
</evidence>
<dbReference type="EMBL" id="VLKX01000003">
    <property type="protein sequence ID" value="TWI49458.1"/>
    <property type="molecule type" value="Genomic_DNA"/>
</dbReference>
<sequence>MTKLILAITLLFASTFAHAQLQGSGKTITKNYNYKNFDKLSLEDLDGIIEVEIGKPWSIAITIDDNLEPLLTFSENVSDKELKIQFKGNQNNKMYVEDTNLKIKITMPEASVIKNVGNSNLTVKNVLGRYFRLENTGNGESKISGTIDDLNIVKTGNGDVNAENLVAKKADLKSTGNGNLTTNVTEKLTAKLTGNGDVINKGKAQFDSNSKKSGNGDLIVN</sequence>
<feature type="domain" description="Putative auto-transporter adhesin head GIN" evidence="2">
    <location>
        <begin position="37"/>
        <end position="203"/>
    </location>
</feature>
<gene>
    <name evidence="3" type="ORF">DFR66_103141</name>
    <name evidence="4" type="ORF">IQ02_00854</name>
</gene>
<evidence type="ECO:0000259" key="2">
    <source>
        <dbReference type="Pfam" id="PF10988"/>
    </source>
</evidence>
<dbReference type="RefSeq" id="WP_114753583.1">
    <property type="nucleotide sequence ID" value="NZ_QQBA01000003.1"/>
</dbReference>
<reference evidence="4 6" key="1">
    <citation type="journal article" date="2015" name="Stand. Genomic Sci.">
        <title>Genomic Encyclopedia of Bacterial and Archaeal Type Strains, Phase III: the genomes of soil and plant-associated and newly described type strains.</title>
        <authorList>
            <person name="Whitman W.B."/>
            <person name="Woyke T."/>
            <person name="Klenk H.P."/>
            <person name="Zhou Y."/>
            <person name="Lilburn T.G."/>
            <person name="Beck B.J."/>
            <person name="De Vos P."/>
            <person name="Vandamme P."/>
            <person name="Eisen J.A."/>
            <person name="Garrity G."/>
            <person name="Hugenholtz P."/>
            <person name="Kyrpides N.C."/>
        </authorList>
    </citation>
    <scope>NUCLEOTIDE SEQUENCE [LARGE SCALE GENOMIC DNA]</scope>
    <source>
        <strain evidence="4 6">CGMCC 1.5380</strain>
    </source>
</reference>
<keyword evidence="1" id="KW-0732">Signal</keyword>